<dbReference type="Gene3D" id="3.30.40.10">
    <property type="entry name" value="Zinc/RING finger domain, C3HC4 (zinc finger)"/>
    <property type="match status" value="1"/>
</dbReference>
<evidence type="ECO:0000313" key="6">
    <source>
        <dbReference type="Proteomes" id="UP000278807"/>
    </source>
</evidence>
<name>A0A0R3TIY7_RODNA</name>
<reference evidence="7" key="1">
    <citation type="submission" date="2017-02" db="UniProtKB">
        <authorList>
            <consortium name="WormBaseParasite"/>
        </authorList>
    </citation>
    <scope>IDENTIFICATION</scope>
</reference>
<feature type="domain" description="RING-type" evidence="4">
    <location>
        <begin position="23"/>
        <end position="63"/>
    </location>
</feature>
<dbReference type="PROSITE" id="PS50089">
    <property type="entry name" value="ZF_RING_2"/>
    <property type="match status" value="1"/>
</dbReference>
<reference evidence="5 6" key="2">
    <citation type="submission" date="2018-11" db="EMBL/GenBank/DDBJ databases">
        <authorList>
            <consortium name="Pathogen Informatics"/>
        </authorList>
    </citation>
    <scope>NUCLEOTIDE SEQUENCE [LARGE SCALE GENOMIC DNA]</scope>
</reference>
<dbReference type="InterPro" id="IPR013083">
    <property type="entry name" value="Znf_RING/FYVE/PHD"/>
</dbReference>
<keyword evidence="2" id="KW-0862">Zinc</keyword>
<sequence>MQVESVIPGMRPKYLPVEDDYVCKNCTRFVNSPAFSTNGCEHYFCSKCTSEFRNKMPICPVDKTAFTDIKVSACVGAPIVATITLANTRSTISGDDLENIFDLLNG</sequence>
<protein>
    <submittedName>
        <fullName evidence="7">RING-type domain-containing protein</fullName>
    </submittedName>
</protein>
<dbReference type="Proteomes" id="UP000278807">
    <property type="component" value="Unassembled WGS sequence"/>
</dbReference>
<evidence type="ECO:0000256" key="2">
    <source>
        <dbReference type="ARBA" id="ARBA00022833"/>
    </source>
</evidence>
<dbReference type="WBParaSite" id="HNAJ_0000702801-mRNA-1">
    <property type="protein sequence ID" value="HNAJ_0000702801-mRNA-1"/>
    <property type="gene ID" value="HNAJ_0000702801"/>
</dbReference>
<organism evidence="7">
    <name type="scientific">Rodentolepis nana</name>
    <name type="common">Dwarf tapeworm</name>
    <name type="synonym">Hymenolepis nana</name>
    <dbReference type="NCBI Taxonomy" id="102285"/>
    <lineage>
        <taxon>Eukaryota</taxon>
        <taxon>Metazoa</taxon>
        <taxon>Spiralia</taxon>
        <taxon>Lophotrochozoa</taxon>
        <taxon>Platyhelminthes</taxon>
        <taxon>Cestoda</taxon>
        <taxon>Eucestoda</taxon>
        <taxon>Cyclophyllidea</taxon>
        <taxon>Hymenolepididae</taxon>
        <taxon>Rodentolepis</taxon>
    </lineage>
</organism>
<keyword evidence="6" id="KW-1185">Reference proteome</keyword>
<evidence type="ECO:0000256" key="1">
    <source>
        <dbReference type="ARBA" id="ARBA00022771"/>
    </source>
</evidence>
<keyword evidence="1 3" id="KW-0479">Metal-binding</keyword>
<evidence type="ECO:0000259" key="4">
    <source>
        <dbReference type="PROSITE" id="PS50089"/>
    </source>
</evidence>
<dbReference type="OrthoDB" id="1630758at2759"/>
<proteinExistence type="predicted"/>
<accession>A0A0R3TIY7</accession>
<dbReference type="EMBL" id="UZAE01009727">
    <property type="protein sequence ID" value="VDO02884.1"/>
    <property type="molecule type" value="Genomic_DNA"/>
</dbReference>
<dbReference type="SUPFAM" id="SSF57850">
    <property type="entry name" value="RING/U-box"/>
    <property type="match status" value="1"/>
</dbReference>
<evidence type="ECO:0000256" key="3">
    <source>
        <dbReference type="PROSITE-ProRule" id="PRU00175"/>
    </source>
</evidence>
<gene>
    <name evidence="5" type="ORF">HNAJ_LOCUS7024</name>
</gene>
<dbReference type="InterPro" id="IPR001841">
    <property type="entry name" value="Znf_RING"/>
</dbReference>
<evidence type="ECO:0000313" key="5">
    <source>
        <dbReference type="EMBL" id="VDO02884.1"/>
    </source>
</evidence>
<keyword evidence="1 3" id="KW-0863">Zinc-finger</keyword>
<dbReference type="AlphaFoldDB" id="A0A0R3TIY7"/>
<evidence type="ECO:0000313" key="7">
    <source>
        <dbReference type="WBParaSite" id="HNAJ_0000702801-mRNA-1"/>
    </source>
</evidence>
<dbReference type="GO" id="GO:0008270">
    <property type="term" value="F:zinc ion binding"/>
    <property type="evidence" value="ECO:0007669"/>
    <property type="project" value="UniProtKB-KW"/>
</dbReference>